<dbReference type="Pfam" id="PF02668">
    <property type="entry name" value="TauD"/>
    <property type="match status" value="1"/>
</dbReference>
<keyword evidence="4" id="KW-0045">Antibiotic biosynthesis</keyword>
<dbReference type="SUPFAM" id="SSF51197">
    <property type="entry name" value="Clavaminate synthase-like"/>
    <property type="match status" value="1"/>
</dbReference>
<gene>
    <name evidence="6" type="primary">ambD</name>
    <name evidence="6" type="ORF">GCM10017577_72450</name>
</gene>
<dbReference type="EMBL" id="BSFQ01000065">
    <property type="protein sequence ID" value="GLL16090.1"/>
    <property type="molecule type" value="Genomic_DNA"/>
</dbReference>
<dbReference type="GO" id="GO:0016491">
    <property type="term" value="F:oxidoreductase activity"/>
    <property type="evidence" value="ECO:0007669"/>
    <property type="project" value="UniProtKB-KW"/>
</dbReference>
<evidence type="ECO:0000313" key="7">
    <source>
        <dbReference type="Proteomes" id="UP001143463"/>
    </source>
</evidence>
<accession>A0A9W6P1J3</accession>
<feature type="domain" description="TauD/TfdA-like" evidence="5">
    <location>
        <begin position="29"/>
        <end position="313"/>
    </location>
</feature>
<dbReference type="AlphaFoldDB" id="A0A9W6P1J3"/>
<keyword evidence="2" id="KW-0560">Oxidoreductase</keyword>
<evidence type="ECO:0000313" key="6">
    <source>
        <dbReference type="EMBL" id="GLL16090.1"/>
    </source>
</evidence>
<protein>
    <submittedName>
        <fullName evidence="6">Protein AmbD</fullName>
    </submittedName>
</protein>
<evidence type="ECO:0000256" key="2">
    <source>
        <dbReference type="ARBA" id="ARBA00023002"/>
    </source>
</evidence>
<dbReference type="Gene3D" id="3.60.130.10">
    <property type="entry name" value="Clavaminate synthase-like"/>
    <property type="match status" value="1"/>
</dbReference>
<dbReference type="InterPro" id="IPR050411">
    <property type="entry name" value="AlphaKG_dependent_hydroxylases"/>
</dbReference>
<evidence type="ECO:0000256" key="4">
    <source>
        <dbReference type="ARBA" id="ARBA00023194"/>
    </source>
</evidence>
<comment type="cofactor">
    <cofactor evidence="1">
        <name>Fe(2+)</name>
        <dbReference type="ChEBI" id="CHEBI:29033"/>
    </cofactor>
</comment>
<dbReference type="PANTHER" id="PTHR10696:SF56">
    <property type="entry name" value="TAUD_TFDA-LIKE DOMAIN-CONTAINING PROTEIN"/>
    <property type="match status" value="1"/>
</dbReference>
<evidence type="ECO:0000256" key="1">
    <source>
        <dbReference type="ARBA" id="ARBA00001954"/>
    </source>
</evidence>
<reference evidence="6" key="2">
    <citation type="submission" date="2023-01" db="EMBL/GenBank/DDBJ databases">
        <authorList>
            <person name="Sun Q."/>
            <person name="Evtushenko L."/>
        </authorList>
    </citation>
    <scope>NUCLEOTIDE SEQUENCE</scope>
    <source>
        <strain evidence="6">VKM Ac-1069</strain>
    </source>
</reference>
<organism evidence="6 7">
    <name type="scientific">Pseudonocardia halophobica</name>
    <dbReference type="NCBI Taxonomy" id="29401"/>
    <lineage>
        <taxon>Bacteria</taxon>
        <taxon>Bacillati</taxon>
        <taxon>Actinomycetota</taxon>
        <taxon>Actinomycetes</taxon>
        <taxon>Pseudonocardiales</taxon>
        <taxon>Pseudonocardiaceae</taxon>
        <taxon>Pseudonocardia</taxon>
    </lineage>
</organism>
<evidence type="ECO:0000259" key="5">
    <source>
        <dbReference type="Pfam" id="PF02668"/>
    </source>
</evidence>
<dbReference type="InterPro" id="IPR042098">
    <property type="entry name" value="TauD-like_sf"/>
</dbReference>
<evidence type="ECO:0000256" key="3">
    <source>
        <dbReference type="ARBA" id="ARBA00023004"/>
    </source>
</evidence>
<dbReference type="Proteomes" id="UP001143463">
    <property type="component" value="Unassembled WGS sequence"/>
</dbReference>
<proteinExistence type="predicted"/>
<sequence length="330" mass="35965">MTQPAPALDLTQRPGGPVVLTTTAPQGPAAWAAQNRDTVRNLVTQYGHLFVRGLGLQDWAATAAVFRGLTNTLLGEREAFAPRQHFGDGVHSSTSWPANQQMCMHHELSYTLEFPGLMLFACLNPPASGGATTVSDASAVLEALPADLVARFEREGWMLTRTYNDEIGASWPDAFGTDDRGAVEAYCRGNAIDFEWTADGGLKTRQRRLAVVRHPVSGARCWFNQIAFLNEFTLDPDVREFLVDTYGPDGLPFTTRFGNGDPIGPEVIALINDVYTAHTLREPWQAGDLLLVDNVRCAHSREPYQGDRQVLVGLADSVKLADCAPQGGAR</sequence>
<name>A0A9W6P1J3_9PSEU</name>
<reference evidence="6" key="1">
    <citation type="journal article" date="2014" name="Int. J. Syst. Evol. Microbiol.">
        <title>Complete genome sequence of Corynebacterium casei LMG S-19264T (=DSM 44701T), isolated from a smear-ripened cheese.</title>
        <authorList>
            <consortium name="US DOE Joint Genome Institute (JGI-PGF)"/>
            <person name="Walter F."/>
            <person name="Albersmeier A."/>
            <person name="Kalinowski J."/>
            <person name="Ruckert C."/>
        </authorList>
    </citation>
    <scope>NUCLEOTIDE SEQUENCE</scope>
    <source>
        <strain evidence="6">VKM Ac-1069</strain>
    </source>
</reference>
<dbReference type="RefSeq" id="WP_037054035.1">
    <property type="nucleotide sequence ID" value="NZ_BAAAUZ010000070.1"/>
</dbReference>
<dbReference type="InterPro" id="IPR003819">
    <property type="entry name" value="TauD/TfdA-like"/>
</dbReference>
<keyword evidence="7" id="KW-1185">Reference proteome</keyword>
<keyword evidence="3" id="KW-0408">Iron</keyword>
<comment type="caution">
    <text evidence="6">The sequence shown here is derived from an EMBL/GenBank/DDBJ whole genome shotgun (WGS) entry which is preliminary data.</text>
</comment>
<dbReference type="GO" id="GO:0017000">
    <property type="term" value="P:antibiotic biosynthetic process"/>
    <property type="evidence" value="ECO:0007669"/>
    <property type="project" value="UniProtKB-KW"/>
</dbReference>
<dbReference type="PANTHER" id="PTHR10696">
    <property type="entry name" value="GAMMA-BUTYROBETAINE HYDROXYLASE-RELATED"/>
    <property type="match status" value="1"/>
</dbReference>